<keyword evidence="4 8" id="KW-0812">Transmembrane</keyword>
<comment type="similarity">
    <text evidence="2">Belongs to the MreD family.</text>
</comment>
<dbReference type="Pfam" id="PF04093">
    <property type="entry name" value="MreD"/>
    <property type="match status" value="1"/>
</dbReference>
<evidence type="ECO:0000313" key="9">
    <source>
        <dbReference type="EMBL" id="CUS04601.2"/>
    </source>
</evidence>
<keyword evidence="5" id="KW-0133">Cell shape</keyword>
<evidence type="ECO:0000313" key="10">
    <source>
        <dbReference type="Proteomes" id="UP000215027"/>
    </source>
</evidence>
<dbReference type="OrthoDB" id="159746at2"/>
<comment type="subcellular location">
    <subcellularLocation>
        <location evidence="1">Cell membrane</location>
        <topology evidence="1">Multi-pass membrane protein</topology>
    </subcellularLocation>
</comment>
<evidence type="ECO:0000256" key="5">
    <source>
        <dbReference type="ARBA" id="ARBA00022960"/>
    </source>
</evidence>
<evidence type="ECO:0000256" key="8">
    <source>
        <dbReference type="SAM" id="Phobius"/>
    </source>
</evidence>
<dbReference type="GO" id="GO:0005886">
    <property type="term" value="C:plasma membrane"/>
    <property type="evidence" value="ECO:0007669"/>
    <property type="project" value="UniProtKB-SubCell"/>
</dbReference>
<evidence type="ECO:0000256" key="6">
    <source>
        <dbReference type="ARBA" id="ARBA00022989"/>
    </source>
</evidence>
<proteinExistence type="inferred from homology"/>
<evidence type="ECO:0000256" key="2">
    <source>
        <dbReference type="ARBA" id="ARBA00007776"/>
    </source>
</evidence>
<dbReference type="GO" id="GO:0008360">
    <property type="term" value="P:regulation of cell shape"/>
    <property type="evidence" value="ECO:0007669"/>
    <property type="project" value="UniProtKB-KW"/>
</dbReference>
<feature type="transmembrane region" description="Helical" evidence="8">
    <location>
        <begin position="6"/>
        <end position="23"/>
    </location>
</feature>
<dbReference type="EMBL" id="LN890655">
    <property type="protein sequence ID" value="CUS04601.2"/>
    <property type="molecule type" value="Genomic_DNA"/>
</dbReference>
<name>A0A160T372_9CHLR</name>
<organism evidence="9 10">
    <name type="scientific">Candidatus Promineifilum breve</name>
    <dbReference type="NCBI Taxonomy" id="1806508"/>
    <lineage>
        <taxon>Bacteria</taxon>
        <taxon>Bacillati</taxon>
        <taxon>Chloroflexota</taxon>
        <taxon>Ardenticatenia</taxon>
        <taxon>Candidatus Promineifilales</taxon>
        <taxon>Candidatus Promineifilaceae</taxon>
        <taxon>Candidatus Promineifilum</taxon>
    </lineage>
</organism>
<gene>
    <name evidence="9" type="ORF">CFX0092_A2723</name>
</gene>
<protein>
    <submittedName>
        <fullName evidence="9">Rod shape-determining protein MreD</fullName>
    </submittedName>
</protein>
<accession>A0A160T372</accession>
<evidence type="ECO:0000256" key="1">
    <source>
        <dbReference type="ARBA" id="ARBA00004651"/>
    </source>
</evidence>
<dbReference type="AlphaFoldDB" id="A0A160T372"/>
<evidence type="ECO:0000256" key="4">
    <source>
        <dbReference type="ARBA" id="ARBA00022692"/>
    </source>
</evidence>
<keyword evidence="3" id="KW-1003">Cell membrane</keyword>
<dbReference type="RefSeq" id="WP_095043916.1">
    <property type="nucleotide sequence ID" value="NZ_LN890655.1"/>
</dbReference>
<dbReference type="KEGG" id="pbf:CFX0092_A2723"/>
<keyword evidence="7 8" id="KW-0472">Membrane</keyword>
<feature type="transmembrane region" description="Helical" evidence="8">
    <location>
        <begin position="52"/>
        <end position="76"/>
    </location>
</feature>
<dbReference type="Proteomes" id="UP000215027">
    <property type="component" value="Chromosome I"/>
</dbReference>
<reference evidence="9" key="1">
    <citation type="submission" date="2016-01" db="EMBL/GenBank/DDBJ databases">
        <authorList>
            <person name="Mcilroy J.S."/>
            <person name="Karst M S."/>
            <person name="Albertsen M."/>
        </authorList>
    </citation>
    <scope>NUCLEOTIDE SEQUENCE</scope>
    <source>
        <strain evidence="9">Cfx-K</strain>
    </source>
</reference>
<feature type="transmembrane region" description="Helical" evidence="8">
    <location>
        <begin position="130"/>
        <end position="153"/>
    </location>
</feature>
<keyword evidence="6 8" id="KW-1133">Transmembrane helix</keyword>
<dbReference type="InterPro" id="IPR007227">
    <property type="entry name" value="Cell_shape_determining_MreD"/>
</dbReference>
<sequence length="166" mass="17816">MGNHVYIAIPVMALLAIVQSAILPRFPIVGLTPQLLFIVALVWGNQRGLEEGLIWAFIAGIFVDLFSLAPLGISSLAFMAGVTGPLLLQPILPPRRLLVAMLQAGLGTLLYLGVYAIGLRLFGFGVSVGGLLAMLPLVLLHAVLIVPIFLLLGATLRVMRPRRVEF</sequence>
<feature type="transmembrane region" description="Helical" evidence="8">
    <location>
        <begin position="97"/>
        <end position="118"/>
    </location>
</feature>
<keyword evidence="10" id="KW-1185">Reference proteome</keyword>
<evidence type="ECO:0000256" key="3">
    <source>
        <dbReference type="ARBA" id="ARBA00022475"/>
    </source>
</evidence>
<evidence type="ECO:0000256" key="7">
    <source>
        <dbReference type="ARBA" id="ARBA00023136"/>
    </source>
</evidence>